<dbReference type="InterPro" id="IPR036388">
    <property type="entry name" value="WH-like_DNA-bd_sf"/>
</dbReference>
<dbReference type="SMART" id="SM00345">
    <property type="entry name" value="HTH_GNTR"/>
    <property type="match status" value="1"/>
</dbReference>
<protein>
    <submittedName>
        <fullName evidence="5">Transcriptional regulator NanR</fullName>
    </submittedName>
</protein>
<evidence type="ECO:0000256" key="1">
    <source>
        <dbReference type="ARBA" id="ARBA00023015"/>
    </source>
</evidence>
<dbReference type="OrthoDB" id="8638122at2"/>
<dbReference type="PANTHER" id="PTHR43537:SF49">
    <property type="entry name" value="TRANSCRIPTIONAL REGULATORY PROTEIN"/>
    <property type="match status" value="1"/>
</dbReference>
<dbReference type="Gene3D" id="1.10.10.10">
    <property type="entry name" value="Winged helix-like DNA-binding domain superfamily/Winged helix DNA-binding domain"/>
    <property type="match status" value="1"/>
</dbReference>
<name>A0A1X6YYI6_9RHOB</name>
<dbReference type="RefSeq" id="WP_085817401.1">
    <property type="nucleotide sequence ID" value="NZ_FWFU01000002.1"/>
</dbReference>
<sequence length="228" mass="25498">MSGQQRTRVDTVFDGIFDLILSGEIPLGGVVNEATLAERFKVSRGPVREAVKALQGRGLIVKEPYFKARVVDLDVKDMIEIFQLRESVEGMSVKLATRAMSDESMNRLLHDFEQAGGNGRVLDLHVRIAKECGNRRIESLLCDELYYLLRLYRARSGSTPGRHDNASAEHWQILRGMKSRDAELAESLMRAHIARATAALQRLLDTDTANANAPAPAQPRRERKESEA</sequence>
<dbReference type="EMBL" id="FWFU01000002">
    <property type="protein sequence ID" value="SLN35516.1"/>
    <property type="molecule type" value="Genomic_DNA"/>
</dbReference>
<keyword evidence="2" id="KW-0238">DNA-binding</keyword>
<organism evidence="5 6">
    <name type="scientific">Roseovarius halotolerans</name>
    <dbReference type="NCBI Taxonomy" id="505353"/>
    <lineage>
        <taxon>Bacteria</taxon>
        <taxon>Pseudomonadati</taxon>
        <taxon>Pseudomonadota</taxon>
        <taxon>Alphaproteobacteria</taxon>
        <taxon>Rhodobacterales</taxon>
        <taxon>Roseobacteraceae</taxon>
        <taxon>Roseovarius</taxon>
    </lineage>
</organism>
<evidence type="ECO:0000256" key="2">
    <source>
        <dbReference type="ARBA" id="ARBA00023125"/>
    </source>
</evidence>
<evidence type="ECO:0000313" key="5">
    <source>
        <dbReference type="EMBL" id="SLN35516.1"/>
    </source>
</evidence>
<dbReference type="GO" id="GO:0003700">
    <property type="term" value="F:DNA-binding transcription factor activity"/>
    <property type="evidence" value="ECO:0007669"/>
    <property type="project" value="InterPro"/>
</dbReference>
<keyword evidence="1" id="KW-0805">Transcription regulation</keyword>
<dbReference type="GO" id="GO:0003677">
    <property type="term" value="F:DNA binding"/>
    <property type="evidence" value="ECO:0007669"/>
    <property type="project" value="UniProtKB-KW"/>
</dbReference>
<proteinExistence type="predicted"/>
<evidence type="ECO:0000259" key="4">
    <source>
        <dbReference type="PROSITE" id="PS50949"/>
    </source>
</evidence>
<dbReference type="InterPro" id="IPR036390">
    <property type="entry name" value="WH_DNA-bd_sf"/>
</dbReference>
<dbReference type="Pfam" id="PF07729">
    <property type="entry name" value="FCD"/>
    <property type="match status" value="1"/>
</dbReference>
<feature type="domain" description="HTH gntR-type" evidence="4">
    <location>
        <begin position="6"/>
        <end position="73"/>
    </location>
</feature>
<dbReference type="InterPro" id="IPR008920">
    <property type="entry name" value="TF_FadR/GntR_C"/>
</dbReference>
<dbReference type="PANTHER" id="PTHR43537">
    <property type="entry name" value="TRANSCRIPTIONAL REGULATOR, GNTR FAMILY"/>
    <property type="match status" value="1"/>
</dbReference>
<keyword evidence="3" id="KW-0804">Transcription</keyword>
<dbReference type="Pfam" id="PF00392">
    <property type="entry name" value="GntR"/>
    <property type="match status" value="1"/>
</dbReference>
<dbReference type="PROSITE" id="PS50949">
    <property type="entry name" value="HTH_GNTR"/>
    <property type="match status" value="1"/>
</dbReference>
<dbReference type="SUPFAM" id="SSF46785">
    <property type="entry name" value="Winged helix' DNA-binding domain"/>
    <property type="match status" value="1"/>
</dbReference>
<evidence type="ECO:0000256" key="3">
    <source>
        <dbReference type="ARBA" id="ARBA00023163"/>
    </source>
</evidence>
<accession>A0A1X6YYI6</accession>
<dbReference type="SUPFAM" id="SSF48008">
    <property type="entry name" value="GntR ligand-binding domain-like"/>
    <property type="match status" value="1"/>
</dbReference>
<dbReference type="Gene3D" id="1.20.120.530">
    <property type="entry name" value="GntR ligand-binding domain-like"/>
    <property type="match status" value="1"/>
</dbReference>
<reference evidence="5 6" key="1">
    <citation type="submission" date="2017-03" db="EMBL/GenBank/DDBJ databases">
        <authorList>
            <person name="Afonso C.L."/>
            <person name="Miller P.J."/>
            <person name="Scott M.A."/>
            <person name="Spackman E."/>
            <person name="Goraichik I."/>
            <person name="Dimitrov K.M."/>
            <person name="Suarez D.L."/>
            <person name="Swayne D.E."/>
        </authorList>
    </citation>
    <scope>NUCLEOTIDE SEQUENCE [LARGE SCALE GENOMIC DNA]</scope>
    <source>
        <strain evidence="5 6">CECT 8110</strain>
    </source>
</reference>
<dbReference type="SMART" id="SM00895">
    <property type="entry name" value="FCD"/>
    <property type="match status" value="1"/>
</dbReference>
<gene>
    <name evidence="5" type="ORF">ROH8110_01792</name>
</gene>
<dbReference type="InterPro" id="IPR000524">
    <property type="entry name" value="Tscrpt_reg_HTH_GntR"/>
</dbReference>
<keyword evidence="6" id="KW-1185">Reference proteome</keyword>
<dbReference type="Proteomes" id="UP000193207">
    <property type="component" value="Unassembled WGS sequence"/>
</dbReference>
<dbReference type="PRINTS" id="PR00035">
    <property type="entry name" value="HTHGNTR"/>
</dbReference>
<dbReference type="AlphaFoldDB" id="A0A1X6YYI6"/>
<dbReference type="InterPro" id="IPR011711">
    <property type="entry name" value="GntR_C"/>
</dbReference>
<evidence type="ECO:0000313" key="6">
    <source>
        <dbReference type="Proteomes" id="UP000193207"/>
    </source>
</evidence>